<accession>A0ABQ2B056</accession>
<name>A0ABQ2B056_9MICO</name>
<protein>
    <recommendedName>
        <fullName evidence="1">HTH marR-type domain-containing protein</fullName>
    </recommendedName>
</protein>
<dbReference type="InterPro" id="IPR036390">
    <property type="entry name" value="WH_DNA-bd_sf"/>
</dbReference>
<dbReference type="SUPFAM" id="SSF46785">
    <property type="entry name" value="Winged helix' DNA-binding domain"/>
    <property type="match status" value="1"/>
</dbReference>
<dbReference type="SMART" id="SM00347">
    <property type="entry name" value="HTH_MARR"/>
    <property type="match status" value="1"/>
</dbReference>
<dbReference type="PANTHER" id="PTHR33164:SF57">
    <property type="entry name" value="MARR-FAMILY TRANSCRIPTIONAL REGULATOR"/>
    <property type="match status" value="1"/>
</dbReference>
<gene>
    <name evidence="2" type="ORF">GCM10007368_02460</name>
</gene>
<dbReference type="InterPro" id="IPR036388">
    <property type="entry name" value="WH-like_DNA-bd_sf"/>
</dbReference>
<feature type="domain" description="HTH marR-type" evidence="1">
    <location>
        <begin position="12"/>
        <end position="146"/>
    </location>
</feature>
<comment type="caution">
    <text evidence="2">The sequence shown here is derived from an EMBL/GenBank/DDBJ whole genome shotgun (WGS) entry which is preliminary data.</text>
</comment>
<reference evidence="3" key="1">
    <citation type="journal article" date="2019" name="Int. J. Syst. Evol. Microbiol.">
        <title>The Global Catalogue of Microorganisms (GCM) 10K type strain sequencing project: providing services to taxonomists for standard genome sequencing and annotation.</title>
        <authorList>
            <consortium name="The Broad Institute Genomics Platform"/>
            <consortium name="The Broad Institute Genome Sequencing Center for Infectious Disease"/>
            <person name="Wu L."/>
            <person name="Ma J."/>
        </authorList>
    </citation>
    <scope>NUCLEOTIDE SEQUENCE [LARGE SCALE GENOMIC DNA]</scope>
    <source>
        <strain evidence="3">CCM 8653</strain>
    </source>
</reference>
<organism evidence="2 3">
    <name type="scientific">Isoptericola cucumis</name>
    <dbReference type="NCBI Taxonomy" id="1776856"/>
    <lineage>
        <taxon>Bacteria</taxon>
        <taxon>Bacillati</taxon>
        <taxon>Actinomycetota</taxon>
        <taxon>Actinomycetes</taxon>
        <taxon>Micrococcales</taxon>
        <taxon>Promicromonosporaceae</taxon>
        <taxon>Isoptericola</taxon>
    </lineage>
</organism>
<dbReference type="InterPro" id="IPR011991">
    <property type="entry name" value="ArsR-like_HTH"/>
</dbReference>
<dbReference type="Proteomes" id="UP000632535">
    <property type="component" value="Unassembled WGS sequence"/>
</dbReference>
<dbReference type="InterPro" id="IPR000835">
    <property type="entry name" value="HTH_MarR-typ"/>
</dbReference>
<evidence type="ECO:0000259" key="1">
    <source>
        <dbReference type="PROSITE" id="PS50995"/>
    </source>
</evidence>
<dbReference type="PROSITE" id="PS50995">
    <property type="entry name" value="HTH_MARR_2"/>
    <property type="match status" value="1"/>
</dbReference>
<dbReference type="Pfam" id="PF12802">
    <property type="entry name" value="MarR_2"/>
    <property type="match status" value="1"/>
</dbReference>
<dbReference type="PANTHER" id="PTHR33164">
    <property type="entry name" value="TRANSCRIPTIONAL REGULATOR, MARR FAMILY"/>
    <property type="match status" value="1"/>
</dbReference>
<dbReference type="EMBL" id="BMDG01000001">
    <property type="protein sequence ID" value="GGI04698.1"/>
    <property type="molecule type" value="Genomic_DNA"/>
</dbReference>
<sequence>MTHTPDPVTDPFGALEREIRVLIRRAQSSAAQTARRMHPELDASAYPLLAHIHSNPGIRGSDLATHFGVGRATVSRQLSRLVELGLVHREVDPEDTRGQQITLTQDGEARFAKARDRRVEMYQQAFGEWDEADVAQLATLLHRYSDDFVRWRDANS</sequence>
<keyword evidence="3" id="KW-1185">Reference proteome</keyword>
<evidence type="ECO:0000313" key="3">
    <source>
        <dbReference type="Proteomes" id="UP000632535"/>
    </source>
</evidence>
<proteinExistence type="predicted"/>
<evidence type="ECO:0000313" key="2">
    <source>
        <dbReference type="EMBL" id="GGI04698.1"/>
    </source>
</evidence>
<dbReference type="Gene3D" id="1.10.10.10">
    <property type="entry name" value="Winged helix-like DNA-binding domain superfamily/Winged helix DNA-binding domain"/>
    <property type="match status" value="1"/>
</dbReference>
<dbReference type="CDD" id="cd00090">
    <property type="entry name" value="HTH_ARSR"/>
    <property type="match status" value="1"/>
</dbReference>
<dbReference type="InterPro" id="IPR039422">
    <property type="entry name" value="MarR/SlyA-like"/>
</dbReference>